<accession>A0AAU8JB65</accession>
<dbReference type="EMBL" id="CP159837">
    <property type="protein sequence ID" value="XCM36428.1"/>
    <property type="molecule type" value="Genomic_DNA"/>
</dbReference>
<reference evidence="2" key="1">
    <citation type="submission" date="2024-07" db="EMBL/GenBank/DDBJ databases">
        <authorList>
            <person name="Kim Y.J."/>
            <person name="Jeong J.Y."/>
        </authorList>
    </citation>
    <scope>NUCLEOTIDE SEQUENCE</scope>
    <source>
        <strain evidence="2">GIHE-MW2</strain>
    </source>
</reference>
<dbReference type="Pfam" id="PF11833">
    <property type="entry name" value="CPP1-like"/>
    <property type="match status" value="1"/>
</dbReference>
<proteinExistence type="predicted"/>
<feature type="transmembrane region" description="Helical" evidence="1">
    <location>
        <begin position="148"/>
        <end position="169"/>
    </location>
</feature>
<dbReference type="RefSeq" id="WP_054470051.1">
    <property type="nucleotide sequence ID" value="NZ_CP159837.1"/>
</dbReference>
<feature type="transmembrane region" description="Helical" evidence="1">
    <location>
        <begin position="111"/>
        <end position="141"/>
    </location>
</feature>
<name>A0AAU8JB65_9CYAN</name>
<evidence type="ECO:0000256" key="1">
    <source>
        <dbReference type="SAM" id="Phobius"/>
    </source>
</evidence>
<keyword evidence="1" id="KW-1133">Transmembrane helix</keyword>
<keyword evidence="1" id="KW-0812">Transmembrane</keyword>
<protein>
    <submittedName>
        <fullName evidence="2">CPP1-like family protein</fullName>
    </submittedName>
</protein>
<dbReference type="PANTHER" id="PTHR33372:SF2">
    <property type="entry name" value="PROTEIN CHAPERONE-LIKE PROTEIN OF POR1, CHLOROPLASTIC"/>
    <property type="match status" value="1"/>
</dbReference>
<dbReference type="AlphaFoldDB" id="A0AAU8JB65"/>
<organism evidence="2">
    <name type="scientific">Planktothricoides raciborskii GIHE-MW2</name>
    <dbReference type="NCBI Taxonomy" id="2792601"/>
    <lineage>
        <taxon>Bacteria</taxon>
        <taxon>Bacillati</taxon>
        <taxon>Cyanobacteriota</taxon>
        <taxon>Cyanophyceae</taxon>
        <taxon>Oscillatoriophycideae</taxon>
        <taxon>Oscillatoriales</taxon>
        <taxon>Oscillatoriaceae</taxon>
        <taxon>Planktothricoides</taxon>
    </lineage>
</organism>
<sequence>MSEQTPYQQLRVSENATFEEIQESRNLLMQEYNGDRQKIEAIEAAYDAILMQRLKLRQEGKIKVPDRIRFAEKVAETPPAIPAVPKKEAPAWLQNFLDTPEQSDILWPGGIFLGLSLLGLLQPNSVSLALALGIGFGIYFLNRKEQKFLRAVGLTVLALIVGLSISSILGNWLVASGVISLTTESLAAFITCFVLWLSSSFLK</sequence>
<dbReference type="PANTHER" id="PTHR33372">
    <property type="match status" value="1"/>
</dbReference>
<keyword evidence="1" id="KW-0472">Membrane</keyword>
<evidence type="ECO:0000313" key="2">
    <source>
        <dbReference type="EMBL" id="XCM36428.1"/>
    </source>
</evidence>
<gene>
    <name evidence="2" type="ORF">ABWT76_005187</name>
</gene>
<dbReference type="InterPro" id="IPR021788">
    <property type="entry name" value="CPP1-like"/>
</dbReference>
<feature type="transmembrane region" description="Helical" evidence="1">
    <location>
        <begin position="175"/>
        <end position="197"/>
    </location>
</feature>